<evidence type="ECO:0000256" key="4">
    <source>
        <dbReference type="ARBA" id="ARBA00022840"/>
    </source>
</evidence>
<keyword evidence="3 7" id="KW-0418">Kinase</keyword>
<protein>
    <submittedName>
        <fullName evidence="7">Serine/threonine-protein kinase Pkn6</fullName>
    </submittedName>
</protein>
<dbReference type="Gene3D" id="1.10.510.10">
    <property type="entry name" value="Transferase(Phosphotransferase) domain 1"/>
    <property type="match status" value="1"/>
</dbReference>
<evidence type="ECO:0000313" key="7">
    <source>
        <dbReference type="EMBL" id="ATB31733.1"/>
    </source>
</evidence>
<evidence type="ECO:0000256" key="2">
    <source>
        <dbReference type="ARBA" id="ARBA00022741"/>
    </source>
</evidence>
<dbReference type="RefSeq" id="WP_095980023.1">
    <property type="nucleotide sequence ID" value="NZ_CP022163.1"/>
</dbReference>
<feature type="compositionally biased region" description="Basic and acidic residues" evidence="5">
    <location>
        <begin position="407"/>
        <end position="421"/>
    </location>
</feature>
<dbReference type="InterPro" id="IPR049806">
    <property type="entry name" value="MasK-like_C"/>
</dbReference>
<keyword evidence="2" id="KW-0547">Nucleotide-binding</keyword>
<dbReference type="Gene3D" id="3.30.200.20">
    <property type="entry name" value="Phosphorylase Kinase, domain 1"/>
    <property type="match status" value="1"/>
</dbReference>
<dbReference type="Proteomes" id="UP000217289">
    <property type="component" value="Chromosome"/>
</dbReference>
<evidence type="ECO:0000313" key="8">
    <source>
        <dbReference type="Proteomes" id="UP000217289"/>
    </source>
</evidence>
<dbReference type="KEGG" id="mbd:MEBOL_005197"/>
<dbReference type="PROSITE" id="PS50011">
    <property type="entry name" value="PROTEIN_KINASE_DOM"/>
    <property type="match status" value="1"/>
</dbReference>
<evidence type="ECO:0000256" key="5">
    <source>
        <dbReference type="SAM" id="MobiDB-lite"/>
    </source>
</evidence>
<name>A0A250IKH3_9BACT</name>
<dbReference type="InterPro" id="IPR000719">
    <property type="entry name" value="Prot_kinase_dom"/>
</dbReference>
<proteinExistence type="predicted"/>
<sequence length="518" mass="55988">MTVSSSLGDLPGPGPWQRRPFGAYVLLRKLAEGGMAEIFLARRADGEGAGRDVVIKRMRESLVGQPDFVEMFRQEARVAASLSHPHLVRVYDQGVSEGRPYLCMEFLPGEDFSTVVRLASLRGEYVPVPLVLRVLADAARGLHHAHELDIVHRDVSPSNLYVTYSGLVKVLDFGVAQAGAGSTASRPGSVLGKSVYMAPEQARGGVVDRRADVFALGVSLYEALTHVRPFAREREQAVLEALRKGDCAPPRALRPELSEELEAVVLQAMAVEPSRRHATAAAFADALEALLSREPSAPTRAQLAAHLRASVGERRYQEKTAPPPFVERDPAELVPRRVEAGPGSRRAGWALLAVAGGGVLLGGLAWGWGREPVEVAPVPVVSRAAPEGVVPEVAPAAPLEPPSRASPDAEREAPRGEEKASARVSLEAADIQRVLARHRARVSPCFERHKDDLPTDEGDVRVRFTIHASGKAEPVTEGPLADRPLARCLESRLRRLRFPAHRGGSVSVVLPLGYRVTR</sequence>
<dbReference type="NCBIfam" id="NF033768">
    <property type="entry name" value="myxo_SS_tail"/>
    <property type="match status" value="1"/>
</dbReference>
<keyword evidence="8" id="KW-1185">Reference proteome</keyword>
<organism evidence="7 8">
    <name type="scientific">Melittangium boletus DSM 14713</name>
    <dbReference type="NCBI Taxonomy" id="1294270"/>
    <lineage>
        <taxon>Bacteria</taxon>
        <taxon>Pseudomonadati</taxon>
        <taxon>Myxococcota</taxon>
        <taxon>Myxococcia</taxon>
        <taxon>Myxococcales</taxon>
        <taxon>Cystobacterineae</taxon>
        <taxon>Archangiaceae</taxon>
        <taxon>Melittangium</taxon>
    </lineage>
</organism>
<dbReference type="PROSITE" id="PS00109">
    <property type="entry name" value="PROTEIN_KINASE_TYR"/>
    <property type="match status" value="1"/>
</dbReference>
<dbReference type="Pfam" id="PF00069">
    <property type="entry name" value="Pkinase"/>
    <property type="match status" value="1"/>
</dbReference>
<gene>
    <name evidence="7" type="ORF">MEBOL_005197</name>
</gene>
<feature type="domain" description="Protein kinase" evidence="6">
    <location>
        <begin position="24"/>
        <end position="291"/>
    </location>
</feature>
<dbReference type="EMBL" id="CP022163">
    <property type="protein sequence ID" value="ATB31733.1"/>
    <property type="molecule type" value="Genomic_DNA"/>
</dbReference>
<dbReference type="InterPro" id="IPR011009">
    <property type="entry name" value="Kinase-like_dom_sf"/>
</dbReference>
<dbReference type="PANTHER" id="PTHR43289:SF6">
    <property type="entry name" value="SERINE_THREONINE-PROTEIN KINASE NEKL-3"/>
    <property type="match status" value="1"/>
</dbReference>
<dbReference type="InterPro" id="IPR008266">
    <property type="entry name" value="Tyr_kinase_AS"/>
</dbReference>
<feature type="region of interest" description="Disordered" evidence="5">
    <location>
        <begin position="393"/>
        <end position="423"/>
    </location>
</feature>
<dbReference type="GO" id="GO:0005524">
    <property type="term" value="F:ATP binding"/>
    <property type="evidence" value="ECO:0007669"/>
    <property type="project" value="UniProtKB-KW"/>
</dbReference>
<keyword evidence="1" id="KW-0808">Transferase</keyword>
<evidence type="ECO:0000256" key="1">
    <source>
        <dbReference type="ARBA" id="ARBA00022679"/>
    </source>
</evidence>
<reference evidence="7 8" key="1">
    <citation type="submission" date="2017-06" db="EMBL/GenBank/DDBJ databases">
        <authorList>
            <person name="Kim H.J."/>
            <person name="Triplett B.A."/>
        </authorList>
    </citation>
    <scope>NUCLEOTIDE SEQUENCE [LARGE SCALE GENOMIC DNA]</scope>
    <source>
        <strain evidence="7 8">DSM 14713</strain>
    </source>
</reference>
<dbReference type="GO" id="GO:0004674">
    <property type="term" value="F:protein serine/threonine kinase activity"/>
    <property type="evidence" value="ECO:0007669"/>
    <property type="project" value="TreeGrafter"/>
</dbReference>
<dbReference type="AlphaFoldDB" id="A0A250IKH3"/>
<dbReference type="OrthoDB" id="9801841at2"/>
<keyword evidence="4" id="KW-0067">ATP-binding</keyword>
<evidence type="ECO:0000256" key="3">
    <source>
        <dbReference type="ARBA" id="ARBA00022777"/>
    </source>
</evidence>
<dbReference type="CDD" id="cd14014">
    <property type="entry name" value="STKc_PknB_like"/>
    <property type="match status" value="1"/>
</dbReference>
<evidence type="ECO:0000259" key="6">
    <source>
        <dbReference type="PROSITE" id="PS50011"/>
    </source>
</evidence>
<dbReference type="PANTHER" id="PTHR43289">
    <property type="entry name" value="MITOGEN-ACTIVATED PROTEIN KINASE KINASE KINASE 20-RELATED"/>
    <property type="match status" value="1"/>
</dbReference>
<dbReference type="SUPFAM" id="SSF56112">
    <property type="entry name" value="Protein kinase-like (PK-like)"/>
    <property type="match status" value="1"/>
</dbReference>
<accession>A0A250IKH3</accession>